<gene>
    <name evidence="14" type="primary">gpsA</name>
    <name evidence="21" type="ORF">N177_3709</name>
</gene>
<feature type="binding site" evidence="14">
    <location>
        <position position="191"/>
    </location>
    <ligand>
        <name>sn-glycerol 3-phosphate</name>
        <dbReference type="ChEBI" id="CHEBI:57597"/>
    </ligand>
</feature>
<dbReference type="PATRIC" id="fig|631454.5.peg.3662"/>
<feature type="binding site" evidence="14">
    <location>
        <position position="255"/>
    </location>
    <ligand>
        <name>sn-glycerol 3-phosphate</name>
        <dbReference type="ChEBI" id="CHEBI:57597"/>
    </ligand>
</feature>
<feature type="binding site" evidence="14">
    <location>
        <position position="15"/>
    </location>
    <ligand>
        <name>NADPH</name>
        <dbReference type="ChEBI" id="CHEBI:57783"/>
    </ligand>
</feature>
<dbReference type="PANTHER" id="PTHR11728">
    <property type="entry name" value="GLYCEROL-3-PHOSPHATE DEHYDROGENASE"/>
    <property type="match status" value="1"/>
</dbReference>
<evidence type="ECO:0000256" key="3">
    <source>
        <dbReference type="ARBA" id="ARBA00022741"/>
    </source>
</evidence>
<name>V4T7H5_9HYPH</name>
<evidence type="ECO:0000256" key="18">
    <source>
        <dbReference type="RuleBase" id="RU000437"/>
    </source>
</evidence>
<keyword evidence="7 14" id="KW-0443">Lipid metabolism</keyword>
<comment type="caution">
    <text evidence="21">The sequence shown here is derived from an EMBL/GenBank/DDBJ whole genome shotgun (WGS) entry which is preliminary data.</text>
</comment>
<evidence type="ECO:0000256" key="9">
    <source>
        <dbReference type="ARBA" id="ARBA00023264"/>
    </source>
</evidence>
<keyword evidence="5 14" id="KW-0560">Oxidoreductase</keyword>
<evidence type="ECO:0000256" key="8">
    <source>
        <dbReference type="ARBA" id="ARBA00023209"/>
    </source>
</evidence>
<comment type="catalytic activity">
    <reaction evidence="14">
        <text>sn-glycerol 3-phosphate + NAD(+) = dihydroxyacetone phosphate + NADH + H(+)</text>
        <dbReference type="Rhea" id="RHEA:11092"/>
        <dbReference type="ChEBI" id="CHEBI:15378"/>
        <dbReference type="ChEBI" id="CHEBI:57540"/>
        <dbReference type="ChEBI" id="CHEBI:57597"/>
        <dbReference type="ChEBI" id="CHEBI:57642"/>
        <dbReference type="ChEBI" id="CHEBI:57945"/>
        <dbReference type="EC" id="1.1.1.94"/>
    </reaction>
</comment>
<comment type="similarity">
    <text evidence="1 14 18">Belongs to the NAD-dependent glycerol-3-phosphate dehydrogenase family.</text>
</comment>
<accession>V4T7H5</accession>
<dbReference type="GO" id="GO:0046167">
    <property type="term" value="P:glycerol-3-phosphate biosynthetic process"/>
    <property type="evidence" value="ECO:0007669"/>
    <property type="project" value="UniProtKB-UniRule"/>
</dbReference>
<evidence type="ECO:0000256" key="14">
    <source>
        <dbReference type="HAMAP-Rule" id="MF_00394"/>
    </source>
</evidence>
<dbReference type="SUPFAM" id="SSF48179">
    <property type="entry name" value="6-phosphogluconate dehydrogenase C-terminal domain-like"/>
    <property type="match status" value="1"/>
</dbReference>
<reference evidence="21 22" key="1">
    <citation type="journal article" date="2014" name="Genome Announc.">
        <title>Draft Genome Sequence of Lutibaculum baratangense Strain AMV1T, Isolated from a Mud Volcano in Andamans, India.</title>
        <authorList>
            <person name="Singh A."/>
            <person name="Sreenivas A."/>
            <person name="Sathyanarayana Reddy G."/>
            <person name="Pinnaka A.K."/>
            <person name="Shivaji S."/>
        </authorList>
    </citation>
    <scope>NUCLEOTIDE SEQUENCE [LARGE SCALE GENOMIC DNA]</scope>
    <source>
        <strain evidence="21 22">AMV1</strain>
    </source>
</reference>
<dbReference type="InterPro" id="IPR011128">
    <property type="entry name" value="G3P_DH_NAD-dep_N"/>
</dbReference>
<dbReference type="STRING" id="631454.N177_3709"/>
<dbReference type="GO" id="GO:0141153">
    <property type="term" value="F:glycerol-3-phosphate dehydrogenase (NADP+) activity"/>
    <property type="evidence" value="ECO:0007669"/>
    <property type="project" value="RHEA"/>
</dbReference>
<dbReference type="PRINTS" id="PR00077">
    <property type="entry name" value="GPDHDRGNASE"/>
</dbReference>
<feature type="binding site" evidence="16">
    <location>
        <begin position="255"/>
        <end position="256"/>
    </location>
    <ligand>
        <name>substrate</name>
    </ligand>
</feature>
<dbReference type="GO" id="GO:0008654">
    <property type="term" value="P:phospholipid biosynthetic process"/>
    <property type="evidence" value="ECO:0007669"/>
    <property type="project" value="UniProtKB-KW"/>
</dbReference>
<evidence type="ECO:0000256" key="6">
    <source>
        <dbReference type="ARBA" id="ARBA00023027"/>
    </source>
</evidence>
<dbReference type="Gene3D" id="1.10.1040.10">
    <property type="entry name" value="N-(1-d-carboxylethyl)-l-norvaline Dehydrogenase, domain 2"/>
    <property type="match status" value="1"/>
</dbReference>
<evidence type="ECO:0000256" key="13">
    <source>
        <dbReference type="ARBA" id="ARBA00080511"/>
    </source>
</evidence>
<protein>
    <recommendedName>
        <fullName evidence="12 14">Glycerol-3-phosphate dehydrogenase [NAD(P)+]</fullName>
        <ecNumber evidence="11 14">1.1.1.94</ecNumber>
    </recommendedName>
    <alternativeName>
        <fullName evidence="14">NAD(P)(+)-dependent glycerol-3-phosphate dehydrogenase</fullName>
    </alternativeName>
    <alternativeName>
        <fullName evidence="13 14">NAD(P)H-dependent dihydroxyacetone-phosphate reductase</fullName>
    </alternativeName>
</protein>
<dbReference type="SUPFAM" id="SSF51735">
    <property type="entry name" value="NAD(P)-binding Rossmann-fold domains"/>
    <property type="match status" value="1"/>
</dbReference>
<feature type="domain" description="Glycerol-3-phosphate dehydrogenase NAD-dependent N-terminal" evidence="19">
    <location>
        <begin position="7"/>
        <end position="158"/>
    </location>
</feature>
<feature type="binding site" evidence="14">
    <location>
        <position position="136"/>
    </location>
    <ligand>
        <name>sn-glycerol 3-phosphate</name>
        <dbReference type="ChEBI" id="CHEBI:57597"/>
    </ligand>
</feature>
<evidence type="ECO:0000313" key="22">
    <source>
        <dbReference type="Proteomes" id="UP000017819"/>
    </source>
</evidence>
<feature type="binding site" evidence="17">
    <location>
        <position position="255"/>
    </location>
    <ligand>
        <name>NAD(+)</name>
        <dbReference type="ChEBI" id="CHEBI:57540"/>
    </ligand>
</feature>
<keyword evidence="2 14" id="KW-0444">Lipid biosynthesis</keyword>
<evidence type="ECO:0000256" key="16">
    <source>
        <dbReference type="PIRSR" id="PIRSR000114-2"/>
    </source>
</evidence>
<evidence type="ECO:0000256" key="5">
    <source>
        <dbReference type="ARBA" id="ARBA00023002"/>
    </source>
</evidence>
<evidence type="ECO:0000256" key="2">
    <source>
        <dbReference type="ARBA" id="ARBA00022516"/>
    </source>
</evidence>
<dbReference type="InterPro" id="IPR006168">
    <property type="entry name" value="G3P_DH_NAD-dep"/>
</dbReference>
<dbReference type="GO" id="GO:0046168">
    <property type="term" value="P:glycerol-3-phosphate catabolic process"/>
    <property type="evidence" value="ECO:0007669"/>
    <property type="project" value="InterPro"/>
</dbReference>
<dbReference type="GO" id="GO:0005975">
    <property type="term" value="P:carbohydrate metabolic process"/>
    <property type="evidence" value="ECO:0007669"/>
    <property type="project" value="InterPro"/>
</dbReference>
<evidence type="ECO:0000256" key="11">
    <source>
        <dbReference type="ARBA" id="ARBA00066687"/>
    </source>
</evidence>
<keyword evidence="4 14" id="KW-0521">NADP</keyword>
<dbReference type="GO" id="GO:0005829">
    <property type="term" value="C:cytosol"/>
    <property type="evidence" value="ECO:0007669"/>
    <property type="project" value="TreeGrafter"/>
</dbReference>
<sequence>MSGFRRVLVLGAGAWGTALAMSALRAGCEVTLWARDATTLRDIELYGENRKRLPGIPLGPGLALTPDLAQVRTADLVILAVPAQTVRQVSGELCPHLVADTPVVVAAKGFERDSGALMSAVLAEALPAATPAVLSGPSFAADVAAGLPTAVTLAAADAGLAKALVASLGHQAFRPYSSTDLVGVQAGGAVKNVLAIACGAAKGRGLGASASAALISRSLAELRRLGQAMGGRPETMMGLSGLGDLVLTATSEQSRNMSFGLALGRGGTLDAALAGQTAVTEGVFTAPAVVGLARRLNVEMPVCDAVARVLAGELDVARAVEALLARPFRDEE</sequence>
<feature type="binding site" evidence="14">
    <location>
        <position position="140"/>
    </location>
    <ligand>
        <name>NADPH</name>
        <dbReference type="ChEBI" id="CHEBI:57783"/>
    </ligand>
</feature>
<dbReference type="Pfam" id="PF01210">
    <property type="entry name" value="NAD_Gly3P_dh_N"/>
    <property type="match status" value="1"/>
</dbReference>
<dbReference type="UniPathway" id="UPA00940"/>
<dbReference type="RefSeq" id="WP_023433819.1">
    <property type="nucleotide sequence ID" value="NZ_AWXZ01000040.1"/>
</dbReference>
<feature type="binding site" evidence="14">
    <location>
        <position position="255"/>
    </location>
    <ligand>
        <name>NADPH</name>
        <dbReference type="ChEBI" id="CHEBI:57783"/>
    </ligand>
</feature>
<dbReference type="Pfam" id="PF07479">
    <property type="entry name" value="NAD_Gly3P_dh_C"/>
    <property type="match status" value="1"/>
</dbReference>
<dbReference type="EC" id="1.1.1.94" evidence="11 14"/>
<keyword evidence="3 14" id="KW-0547">Nucleotide-binding</keyword>
<evidence type="ECO:0000256" key="10">
    <source>
        <dbReference type="ARBA" id="ARBA00052716"/>
    </source>
</evidence>
<dbReference type="InterPro" id="IPR036291">
    <property type="entry name" value="NAD(P)-bd_dom_sf"/>
</dbReference>
<dbReference type="PANTHER" id="PTHR11728:SF1">
    <property type="entry name" value="GLYCEROL-3-PHOSPHATE DEHYDROGENASE [NAD(+)] 2, CHLOROPLASTIC"/>
    <property type="match status" value="1"/>
</dbReference>
<feature type="binding site" evidence="17">
    <location>
        <position position="140"/>
    </location>
    <ligand>
        <name>NAD(+)</name>
        <dbReference type="ChEBI" id="CHEBI:57540"/>
    </ligand>
</feature>
<dbReference type="NCBIfam" id="NF000942">
    <property type="entry name" value="PRK00094.1-4"/>
    <property type="match status" value="1"/>
</dbReference>
<feature type="binding site" evidence="14">
    <location>
        <position position="138"/>
    </location>
    <ligand>
        <name>sn-glycerol 3-phosphate</name>
        <dbReference type="ChEBI" id="CHEBI:57597"/>
    </ligand>
</feature>
<keyword evidence="9 14" id="KW-1208">Phospholipid metabolism</keyword>
<keyword evidence="22" id="KW-1185">Reference proteome</keyword>
<dbReference type="FunFam" id="1.10.1040.10:FF:000001">
    <property type="entry name" value="Glycerol-3-phosphate dehydrogenase [NAD(P)+]"/>
    <property type="match status" value="1"/>
</dbReference>
<dbReference type="GO" id="GO:0141152">
    <property type="term" value="F:glycerol-3-phosphate dehydrogenase (NAD+) activity"/>
    <property type="evidence" value="ECO:0007669"/>
    <property type="project" value="RHEA"/>
</dbReference>
<evidence type="ECO:0000256" key="17">
    <source>
        <dbReference type="PIRSR" id="PIRSR000114-3"/>
    </source>
</evidence>
<feature type="binding site" evidence="14">
    <location>
        <position position="256"/>
    </location>
    <ligand>
        <name>sn-glycerol 3-phosphate</name>
        <dbReference type="ChEBI" id="CHEBI:57597"/>
    </ligand>
</feature>
<feature type="binding site" evidence="14">
    <location>
        <position position="35"/>
    </location>
    <ligand>
        <name>NADPH</name>
        <dbReference type="ChEBI" id="CHEBI:57783"/>
    </ligand>
</feature>
<feature type="domain" description="Glycerol-3-phosphate dehydrogenase NAD-dependent C-terminal" evidence="20">
    <location>
        <begin position="180"/>
        <end position="321"/>
    </location>
</feature>
<dbReference type="InterPro" id="IPR013328">
    <property type="entry name" value="6PGD_dom2"/>
</dbReference>
<feature type="binding site" evidence="14">
    <location>
        <position position="254"/>
    </location>
    <ligand>
        <name>sn-glycerol 3-phosphate</name>
        <dbReference type="ChEBI" id="CHEBI:57597"/>
    </ligand>
</feature>
<evidence type="ECO:0000259" key="20">
    <source>
        <dbReference type="Pfam" id="PF07479"/>
    </source>
</evidence>
<evidence type="ECO:0000256" key="15">
    <source>
        <dbReference type="PIRSR" id="PIRSR000114-1"/>
    </source>
</evidence>
<feature type="binding site" evidence="14">
    <location>
        <position position="108"/>
    </location>
    <ligand>
        <name>NADPH</name>
        <dbReference type="ChEBI" id="CHEBI:57783"/>
    </ligand>
</feature>
<comment type="catalytic activity">
    <reaction evidence="10">
        <text>sn-glycerol 3-phosphate + NADP(+) = dihydroxyacetone phosphate + NADPH + H(+)</text>
        <dbReference type="Rhea" id="RHEA:11096"/>
        <dbReference type="ChEBI" id="CHEBI:15378"/>
        <dbReference type="ChEBI" id="CHEBI:57597"/>
        <dbReference type="ChEBI" id="CHEBI:57642"/>
        <dbReference type="ChEBI" id="CHEBI:57783"/>
        <dbReference type="ChEBI" id="CHEBI:58349"/>
        <dbReference type="EC" id="1.1.1.94"/>
    </reaction>
    <physiologicalReaction direction="right-to-left" evidence="10">
        <dbReference type="Rhea" id="RHEA:11098"/>
    </physiologicalReaction>
</comment>
<comment type="subcellular location">
    <subcellularLocation>
        <location evidence="14">Cytoplasm</location>
    </subcellularLocation>
</comment>
<evidence type="ECO:0000256" key="12">
    <source>
        <dbReference type="ARBA" id="ARBA00069372"/>
    </source>
</evidence>
<feature type="binding site" evidence="14">
    <location>
        <position position="244"/>
    </location>
    <ligand>
        <name>sn-glycerol 3-phosphate</name>
        <dbReference type="ChEBI" id="CHEBI:57597"/>
    </ligand>
</feature>
<evidence type="ECO:0000259" key="19">
    <source>
        <dbReference type="Pfam" id="PF01210"/>
    </source>
</evidence>
<organism evidence="21 22">
    <name type="scientific">Lutibaculum baratangense AMV1</name>
    <dbReference type="NCBI Taxonomy" id="631454"/>
    <lineage>
        <taxon>Bacteria</taxon>
        <taxon>Pseudomonadati</taxon>
        <taxon>Pseudomonadota</taxon>
        <taxon>Alphaproteobacteria</taxon>
        <taxon>Hyphomicrobiales</taxon>
        <taxon>Tepidamorphaceae</taxon>
        <taxon>Lutibaculum</taxon>
    </lineage>
</organism>
<feature type="binding site" evidence="14">
    <location>
        <position position="279"/>
    </location>
    <ligand>
        <name>NADPH</name>
        <dbReference type="ChEBI" id="CHEBI:57783"/>
    </ligand>
</feature>
<dbReference type="OrthoDB" id="9812273at2"/>
<evidence type="ECO:0000256" key="1">
    <source>
        <dbReference type="ARBA" id="ARBA00011009"/>
    </source>
</evidence>
<comment type="caution">
    <text evidence="14">Lacks conserved residue(s) required for the propagation of feature annotation.</text>
</comment>
<dbReference type="InterPro" id="IPR006109">
    <property type="entry name" value="G3P_DH_NAD-dep_C"/>
</dbReference>
<dbReference type="InterPro" id="IPR008927">
    <property type="entry name" value="6-PGluconate_DH-like_C_sf"/>
</dbReference>
<evidence type="ECO:0000256" key="7">
    <source>
        <dbReference type="ARBA" id="ARBA00023098"/>
    </source>
</evidence>
<dbReference type="HAMAP" id="MF_00394">
    <property type="entry name" value="NAD_Glyc3P_dehydrog"/>
    <property type="match status" value="1"/>
</dbReference>
<dbReference type="eggNOG" id="COG0240">
    <property type="taxonomic scope" value="Bacteria"/>
</dbReference>
<dbReference type="Proteomes" id="UP000017819">
    <property type="component" value="Unassembled WGS sequence"/>
</dbReference>
<feature type="binding site" evidence="17">
    <location>
        <begin position="11"/>
        <end position="16"/>
    </location>
    <ligand>
        <name>NAD(+)</name>
        <dbReference type="ChEBI" id="CHEBI:57540"/>
    </ligand>
</feature>
<keyword evidence="14" id="KW-0963">Cytoplasm</keyword>
<comment type="function">
    <text evidence="14">Catalyzes the reduction of the glycolytic intermediate dihydroxyacetone phosphate (DHAP) to sn-glycerol 3-phosphate (G3P), the key precursor for phospholipid synthesis.</text>
</comment>
<evidence type="ECO:0000256" key="4">
    <source>
        <dbReference type="ARBA" id="ARBA00022857"/>
    </source>
</evidence>
<dbReference type="GO" id="GO:0006650">
    <property type="term" value="P:glycerophospholipid metabolic process"/>
    <property type="evidence" value="ECO:0007669"/>
    <property type="project" value="UniProtKB-UniRule"/>
</dbReference>
<dbReference type="GO" id="GO:0051287">
    <property type="term" value="F:NAD binding"/>
    <property type="evidence" value="ECO:0007669"/>
    <property type="project" value="InterPro"/>
</dbReference>
<feature type="binding site" evidence="16">
    <location>
        <position position="108"/>
    </location>
    <ligand>
        <name>substrate</name>
    </ligand>
</feature>
<dbReference type="AlphaFoldDB" id="V4T7H5"/>
<dbReference type="FunFam" id="3.40.50.720:FF:000019">
    <property type="entry name" value="Glycerol-3-phosphate dehydrogenase [NAD(P)+]"/>
    <property type="match status" value="1"/>
</dbReference>
<keyword evidence="6 14" id="KW-0520">NAD</keyword>
<dbReference type="PROSITE" id="PS00957">
    <property type="entry name" value="NAD_G3PDH"/>
    <property type="match status" value="1"/>
</dbReference>
<dbReference type="EMBL" id="AWXZ01000040">
    <property type="protein sequence ID" value="ESR22573.1"/>
    <property type="molecule type" value="Genomic_DNA"/>
</dbReference>
<comment type="pathway">
    <text evidence="14">Membrane lipid metabolism; glycerophospholipid metabolism.</text>
</comment>
<keyword evidence="8 14" id="KW-0594">Phospholipid biosynthesis</keyword>
<feature type="binding site" evidence="14">
    <location>
        <position position="281"/>
    </location>
    <ligand>
        <name>NADPH</name>
        <dbReference type="ChEBI" id="CHEBI:57783"/>
    </ligand>
</feature>
<feature type="binding site" evidence="14">
    <location>
        <position position="108"/>
    </location>
    <ligand>
        <name>sn-glycerol 3-phosphate</name>
        <dbReference type="ChEBI" id="CHEBI:57597"/>
    </ligand>
</feature>
<evidence type="ECO:0000313" key="21">
    <source>
        <dbReference type="EMBL" id="ESR22573.1"/>
    </source>
</evidence>
<dbReference type="Gene3D" id="3.40.50.720">
    <property type="entry name" value="NAD(P)-binding Rossmann-like Domain"/>
    <property type="match status" value="1"/>
</dbReference>
<dbReference type="PIRSF" id="PIRSF000114">
    <property type="entry name" value="Glycerol-3-P_dh"/>
    <property type="match status" value="1"/>
</dbReference>
<dbReference type="NCBIfam" id="NF000940">
    <property type="entry name" value="PRK00094.1-2"/>
    <property type="match status" value="1"/>
</dbReference>
<feature type="active site" description="Proton acceptor" evidence="14 15">
    <location>
        <position position="191"/>
    </location>
</feature>
<proteinExistence type="inferred from homology"/>